<dbReference type="EMBL" id="LT629710">
    <property type="protein sequence ID" value="SDO85759.1"/>
    <property type="molecule type" value="Genomic_DNA"/>
</dbReference>
<dbReference type="STRING" id="1090615.SAMN04515671_2147"/>
<dbReference type="AlphaFoldDB" id="A0A1H0MZ76"/>
<protein>
    <submittedName>
        <fullName evidence="1">Uncharacterized protein</fullName>
    </submittedName>
</protein>
<evidence type="ECO:0000313" key="2">
    <source>
        <dbReference type="Proteomes" id="UP000198741"/>
    </source>
</evidence>
<reference evidence="1 2" key="1">
    <citation type="submission" date="2016-10" db="EMBL/GenBank/DDBJ databases">
        <authorList>
            <person name="de Groot N.N."/>
        </authorList>
    </citation>
    <scope>NUCLEOTIDE SEQUENCE [LARGE SCALE GENOMIC DNA]</scope>
    <source>
        <strain evidence="2">P4-7,KCTC 19426,CECT 7604</strain>
    </source>
</reference>
<name>A0A1H0MZ76_9ACTN</name>
<sequence>MYHLTITAIEADDERRRDHAAALAEARQLLRRRGWEADELDSAQLFDLPTGPERSALLRLRADLGLSTLPDAYLSDRVGSLTH</sequence>
<dbReference type="RefSeq" id="WP_090475939.1">
    <property type="nucleotide sequence ID" value="NZ_LT629710.1"/>
</dbReference>
<dbReference type="Proteomes" id="UP000198741">
    <property type="component" value="Chromosome I"/>
</dbReference>
<proteinExistence type="predicted"/>
<organism evidence="1 2">
    <name type="scientific">Nakamurella panacisegetis</name>
    <dbReference type="NCBI Taxonomy" id="1090615"/>
    <lineage>
        <taxon>Bacteria</taxon>
        <taxon>Bacillati</taxon>
        <taxon>Actinomycetota</taxon>
        <taxon>Actinomycetes</taxon>
        <taxon>Nakamurellales</taxon>
        <taxon>Nakamurellaceae</taxon>
        <taxon>Nakamurella</taxon>
    </lineage>
</organism>
<gene>
    <name evidence="1" type="ORF">SAMN04515671_2147</name>
</gene>
<evidence type="ECO:0000313" key="1">
    <source>
        <dbReference type="EMBL" id="SDO85759.1"/>
    </source>
</evidence>
<accession>A0A1H0MZ76</accession>
<keyword evidence="2" id="KW-1185">Reference proteome</keyword>